<organism evidence="2 3">
    <name type="scientific">Nitratireductor aquimarinus</name>
    <dbReference type="NCBI Taxonomy" id="889300"/>
    <lineage>
        <taxon>Bacteria</taxon>
        <taxon>Pseudomonadati</taxon>
        <taxon>Pseudomonadota</taxon>
        <taxon>Alphaproteobacteria</taxon>
        <taxon>Hyphomicrobiales</taxon>
        <taxon>Phyllobacteriaceae</taxon>
        <taxon>Nitratireductor</taxon>
    </lineage>
</organism>
<reference evidence="2 3" key="1">
    <citation type="submission" date="2023-10" db="EMBL/GenBank/DDBJ databases">
        <authorList>
            <person name="Venkata Ramana C."/>
            <person name="Sasikala C."/>
            <person name="Dhurka M."/>
        </authorList>
    </citation>
    <scope>NUCLEOTIDE SEQUENCE [LARGE SCALE GENOMIC DNA]</scope>
    <source>
        <strain evidence="2 3">KCTC 32151</strain>
    </source>
</reference>
<dbReference type="PANTHER" id="PTHR46310:SF7">
    <property type="entry name" value="AMIDASE 1"/>
    <property type="match status" value="1"/>
</dbReference>
<protein>
    <submittedName>
        <fullName evidence="2">Amidase family protein</fullName>
    </submittedName>
</protein>
<keyword evidence="3" id="KW-1185">Reference proteome</keyword>
<dbReference type="Gene3D" id="3.90.1300.10">
    <property type="entry name" value="Amidase signature (AS) domain"/>
    <property type="match status" value="1"/>
</dbReference>
<feature type="domain" description="Amidase" evidence="1">
    <location>
        <begin position="54"/>
        <end position="148"/>
    </location>
</feature>
<dbReference type="PANTHER" id="PTHR46310">
    <property type="entry name" value="AMIDASE 1"/>
    <property type="match status" value="1"/>
</dbReference>
<dbReference type="RefSeq" id="WP_317560896.1">
    <property type="nucleotide sequence ID" value="NZ_JAWLIP010000002.1"/>
</dbReference>
<dbReference type="InterPro" id="IPR023631">
    <property type="entry name" value="Amidase_dom"/>
</dbReference>
<dbReference type="EMBL" id="JAWLIP010000002">
    <property type="protein sequence ID" value="MDV6226110.1"/>
    <property type="molecule type" value="Genomic_DNA"/>
</dbReference>
<comment type="caution">
    <text evidence="2">The sequence shown here is derived from an EMBL/GenBank/DDBJ whole genome shotgun (WGS) entry which is preliminary data.</text>
</comment>
<evidence type="ECO:0000313" key="3">
    <source>
        <dbReference type="Proteomes" id="UP001185659"/>
    </source>
</evidence>
<dbReference type="InterPro" id="IPR036928">
    <property type="entry name" value="AS_sf"/>
</dbReference>
<gene>
    <name evidence="2" type="ORF">R2G56_07400</name>
</gene>
<name>A0ABU4AIQ5_9HYPH</name>
<dbReference type="SUPFAM" id="SSF75304">
    <property type="entry name" value="Amidase signature (AS) enzymes"/>
    <property type="match status" value="1"/>
</dbReference>
<proteinExistence type="predicted"/>
<dbReference type="Pfam" id="PF01425">
    <property type="entry name" value="Amidase"/>
    <property type="match status" value="1"/>
</dbReference>
<sequence>MPPLSDCNLKALRDLQTAEFQSTVANWIETEKPELGFTFSMAYGNVTAFDRIAALESIKHCEWLFQAINAALTPGAVVCFPTTPVIAPLKGSLTTMEAVIDFYDRTMTLTAFSGVARLPEISAPIMTVDDCPVGLSFAAAHYQDEFLLDAVRQMAG</sequence>
<evidence type="ECO:0000259" key="1">
    <source>
        <dbReference type="Pfam" id="PF01425"/>
    </source>
</evidence>
<dbReference type="Proteomes" id="UP001185659">
    <property type="component" value="Unassembled WGS sequence"/>
</dbReference>
<evidence type="ECO:0000313" key="2">
    <source>
        <dbReference type="EMBL" id="MDV6226110.1"/>
    </source>
</evidence>
<accession>A0ABU4AIQ5</accession>